<evidence type="ECO:0000256" key="4">
    <source>
        <dbReference type="ARBA" id="ARBA00022989"/>
    </source>
</evidence>
<proteinExistence type="predicted"/>
<evidence type="ECO:0000256" key="1">
    <source>
        <dbReference type="ARBA" id="ARBA00004651"/>
    </source>
</evidence>
<comment type="subcellular location">
    <subcellularLocation>
        <location evidence="1">Cell membrane</location>
        <topology evidence="1">Multi-pass membrane protein</topology>
    </subcellularLocation>
</comment>
<protein>
    <recommendedName>
        <fullName evidence="8">Cation transporter</fullName>
    </recommendedName>
</protein>
<keyword evidence="4 6" id="KW-1133">Transmembrane helix</keyword>
<evidence type="ECO:0008006" key="8">
    <source>
        <dbReference type="Google" id="ProtNLM"/>
    </source>
</evidence>
<evidence type="ECO:0000256" key="3">
    <source>
        <dbReference type="ARBA" id="ARBA00022692"/>
    </source>
</evidence>
<gene>
    <name evidence="7" type="ORF">METZ01_LOCUS103864</name>
</gene>
<dbReference type="PANTHER" id="PTHR34584:SF1">
    <property type="entry name" value="NA(+)_H(+) ANTIPORTER SUBUNIT E1"/>
    <property type="match status" value="1"/>
</dbReference>
<accession>A0A381WEQ3</accession>
<keyword evidence="2" id="KW-1003">Cell membrane</keyword>
<dbReference type="Pfam" id="PF01899">
    <property type="entry name" value="MNHE"/>
    <property type="match status" value="1"/>
</dbReference>
<name>A0A381WEQ3_9ZZZZ</name>
<dbReference type="PANTHER" id="PTHR34584">
    <property type="entry name" value="NA(+)/H(+) ANTIPORTER SUBUNIT E1"/>
    <property type="match status" value="1"/>
</dbReference>
<dbReference type="GO" id="GO:0005886">
    <property type="term" value="C:plasma membrane"/>
    <property type="evidence" value="ECO:0007669"/>
    <property type="project" value="UniProtKB-SubCell"/>
</dbReference>
<evidence type="ECO:0000313" key="7">
    <source>
        <dbReference type="EMBL" id="SVA51010.1"/>
    </source>
</evidence>
<feature type="transmembrane region" description="Helical" evidence="6">
    <location>
        <begin position="40"/>
        <end position="60"/>
    </location>
</feature>
<dbReference type="GO" id="GO:0008324">
    <property type="term" value="F:monoatomic cation transmembrane transporter activity"/>
    <property type="evidence" value="ECO:0007669"/>
    <property type="project" value="InterPro"/>
</dbReference>
<evidence type="ECO:0000256" key="2">
    <source>
        <dbReference type="ARBA" id="ARBA00022475"/>
    </source>
</evidence>
<reference evidence="7" key="1">
    <citation type="submission" date="2018-05" db="EMBL/GenBank/DDBJ databases">
        <authorList>
            <person name="Lanie J.A."/>
            <person name="Ng W.-L."/>
            <person name="Kazmierczak K.M."/>
            <person name="Andrzejewski T.M."/>
            <person name="Davidsen T.M."/>
            <person name="Wayne K.J."/>
            <person name="Tettelin H."/>
            <person name="Glass J.I."/>
            <person name="Rusch D."/>
            <person name="Podicherti R."/>
            <person name="Tsui H.-C.T."/>
            <person name="Winkler M.E."/>
        </authorList>
    </citation>
    <scope>NUCLEOTIDE SEQUENCE</scope>
</reference>
<evidence type="ECO:0000256" key="5">
    <source>
        <dbReference type="ARBA" id="ARBA00023136"/>
    </source>
</evidence>
<organism evidence="7">
    <name type="scientific">marine metagenome</name>
    <dbReference type="NCBI Taxonomy" id="408172"/>
    <lineage>
        <taxon>unclassified sequences</taxon>
        <taxon>metagenomes</taxon>
        <taxon>ecological metagenomes</taxon>
    </lineage>
</organism>
<dbReference type="AlphaFoldDB" id="A0A381WEQ3"/>
<sequence length="201" mass="22192">MSNEQADASIWPLAAHGGHVIFSVDARREAHWRADMRHIITLYLLLLGAWTLWSGLSWPWGDHFEPLLAVMGMLSSGLVIFIARRMEIIDSEGAPLQLTTFRTLAYIPWLAWEIVKANIDVARRILGPRMLINPNMIVVPASQSSEIGRVVYANSITLTPGTVSVTVDETTIAVHALTQEAAEVVEAGEMDGRVTHLEGSR</sequence>
<dbReference type="EMBL" id="UINC01011579">
    <property type="protein sequence ID" value="SVA51010.1"/>
    <property type="molecule type" value="Genomic_DNA"/>
</dbReference>
<keyword evidence="5 6" id="KW-0472">Membrane</keyword>
<dbReference type="InterPro" id="IPR002758">
    <property type="entry name" value="Cation_antiport_E"/>
</dbReference>
<evidence type="ECO:0000256" key="6">
    <source>
        <dbReference type="SAM" id="Phobius"/>
    </source>
</evidence>
<keyword evidence="3 6" id="KW-0812">Transmembrane</keyword>
<feature type="transmembrane region" description="Helical" evidence="6">
    <location>
        <begin position="66"/>
        <end position="83"/>
    </location>
</feature>